<sequence length="108" mass="12274">MQFVFLTTTLLFTMAAAAVIRSNKPIVEIYYTDGKHIQQVNYDFGICLALEPQPGVWIDHKRLNVKSHCNYYYDSLCTKPTGPVIVHEPGEYKVEKVDQYAKCSIVAS</sequence>
<evidence type="ECO:0000313" key="3">
    <source>
        <dbReference type="Proteomes" id="UP000078561"/>
    </source>
</evidence>
<evidence type="ECO:0000313" key="2">
    <source>
        <dbReference type="EMBL" id="SAL95456.1"/>
    </source>
</evidence>
<dbReference type="InParanoid" id="A0A168KU25"/>
<accession>A0A168KU25</accession>
<evidence type="ECO:0000256" key="1">
    <source>
        <dbReference type="SAM" id="SignalP"/>
    </source>
</evidence>
<keyword evidence="3" id="KW-1185">Reference proteome</keyword>
<protein>
    <submittedName>
        <fullName evidence="2">Uncharacterized protein</fullName>
    </submittedName>
</protein>
<gene>
    <name evidence="2" type="primary">ABSGL_00785.1 scaffold 958</name>
</gene>
<feature type="chain" id="PRO_5007898549" evidence="1">
    <location>
        <begin position="18"/>
        <end position="108"/>
    </location>
</feature>
<keyword evidence="1" id="KW-0732">Signal</keyword>
<feature type="signal peptide" evidence="1">
    <location>
        <begin position="1"/>
        <end position="17"/>
    </location>
</feature>
<dbReference type="EMBL" id="LT550334">
    <property type="protein sequence ID" value="SAL95456.1"/>
    <property type="molecule type" value="Genomic_DNA"/>
</dbReference>
<proteinExistence type="predicted"/>
<organism evidence="2">
    <name type="scientific">Absidia glauca</name>
    <name type="common">Pin mould</name>
    <dbReference type="NCBI Taxonomy" id="4829"/>
    <lineage>
        <taxon>Eukaryota</taxon>
        <taxon>Fungi</taxon>
        <taxon>Fungi incertae sedis</taxon>
        <taxon>Mucoromycota</taxon>
        <taxon>Mucoromycotina</taxon>
        <taxon>Mucoromycetes</taxon>
        <taxon>Mucorales</taxon>
        <taxon>Cunninghamellaceae</taxon>
        <taxon>Absidia</taxon>
    </lineage>
</organism>
<dbReference type="AlphaFoldDB" id="A0A168KU25"/>
<dbReference type="Proteomes" id="UP000078561">
    <property type="component" value="Unassembled WGS sequence"/>
</dbReference>
<reference evidence="2" key="1">
    <citation type="submission" date="2016-04" db="EMBL/GenBank/DDBJ databases">
        <authorList>
            <person name="Evans L.H."/>
            <person name="Alamgir A."/>
            <person name="Owens N."/>
            <person name="Weber N.D."/>
            <person name="Virtaneva K."/>
            <person name="Barbian K."/>
            <person name="Babar A."/>
            <person name="Rosenke K."/>
        </authorList>
    </citation>
    <scope>NUCLEOTIDE SEQUENCE [LARGE SCALE GENOMIC DNA]</scope>
    <source>
        <strain evidence="2">CBS 101.48</strain>
    </source>
</reference>
<name>A0A168KU25_ABSGL</name>